<feature type="transmembrane region" description="Helical" evidence="3">
    <location>
        <begin position="452"/>
        <end position="471"/>
    </location>
</feature>
<keyword evidence="3" id="KW-0472">Membrane</keyword>
<evidence type="ECO:0000313" key="4">
    <source>
        <dbReference type="Proteomes" id="UP000095283"/>
    </source>
</evidence>
<keyword evidence="1" id="KW-0547">Nucleotide-binding</keyword>
<organism evidence="4 5">
    <name type="scientific">Heterorhabditis bacteriophora</name>
    <name type="common">Entomopathogenic nematode worm</name>
    <dbReference type="NCBI Taxonomy" id="37862"/>
    <lineage>
        <taxon>Eukaryota</taxon>
        <taxon>Metazoa</taxon>
        <taxon>Ecdysozoa</taxon>
        <taxon>Nematoda</taxon>
        <taxon>Chromadorea</taxon>
        <taxon>Rhabditida</taxon>
        <taxon>Rhabditina</taxon>
        <taxon>Rhabditomorpha</taxon>
        <taxon>Strongyloidea</taxon>
        <taxon>Heterorhabditidae</taxon>
        <taxon>Heterorhabditis</taxon>
    </lineage>
</organism>
<dbReference type="WBParaSite" id="Hba_09367">
    <property type="protein sequence ID" value="Hba_09367"/>
    <property type="gene ID" value="Hba_09367"/>
</dbReference>
<accession>A0A1I7WW17</accession>
<feature type="transmembrane region" description="Helical" evidence="3">
    <location>
        <begin position="74"/>
        <end position="91"/>
    </location>
</feature>
<feature type="transmembrane region" description="Helical" evidence="3">
    <location>
        <begin position="342"/>
        <end position="364"/>
    </location>
</feature>
<evidence type="ECO:0000256" key="2">
    <source>
        <dbReference type="ARBA" id="ARBA00023239"/>
    </source>
</evidence>
<dbReference type="GO" id="GO:0000166">
    <property type="term" value="F:nucleotide binding"/>
    <property type="evidence" value="ECO:0007669"/>
    <property type="project" value="UniProtKB-KW"/>
</dbReference>
<dbReference type="GO" id="GO:0005886">
    <property type="term" value="C:plasma membrane"/>
    <property type="evidence" value="ECO:0007669"/>
    <property type="project" value="TreeGrafter"/>
</dbReference>
<dbReference type="GO" id="GO:0006171">
    <property type="term" value="P:cAMP biosynthetic process"/>
    <property type="evidence" value="ECO:0007669"/>
    <property type="project" value="TreeGrafter"/>
</dbReference>
<proteinExistence type="predicted"/>
<keyword evidence="4" id="KW-1185">Reference proteome</keyword>
<feature type="transmembrane region" description="Helical" evidence="3">
    <location>
        <begin position="414"/>
        <end position="432"/>
    </location>
</feature>
<evidence type="ECO:0000256" key="1">
    <source>
        <dbReference type="ARBA" id="ARBA00022741"/>
    </source>
</evidence>
<dbReference type="Proteomes" id="UP000095283">
    <property type="component" value="Unplaced"/>
</dbReference>
<dbReference type="GO" id="GO:0004016">
    <property type="term" value="F:adenylate cyclase activity"/>
    <property type="evidence" value="ECO:0007669"/>
    <property type="project" value="TreeGrafter"/>
</dbReference>
<sequence length="512" mass="57793">MGFGSNWLEAAFGRWSLGARRHAVRSILNIIAASAFVRCLAHAPDITAARAAALALGALILHLLILVRPEKVRLAQLGTIILLIVDSLMAMPGHDSLFPSIVATFAIYTLIALPFYTVLGSMIALSVIQTCTFVLFVQPLKTNELSIIMCNKMYIILATIIIHVWFHFIGIYLHMTADRLSRSTFLSGRNAVEAESAAEQQSLRLTKLAWSSASVNAIRTSSLCRFICRCFVRIGALDVGASNRNNRLLSSFLPPHLISLARHQISLYAPYIYAEHYDQVTVAYGRLIGFEAVLAQCSSLDAARVLKVKSHLCEHFYLVFLFLQKLIFKKYSLVYFVKNPLITSLALIVIALTLMFFILLMLYINYFHVSYLFFHFCKLMRQTIRIETEFITMKSHFLQSFSQFITRTSPGHSVTILLIMAILFLCGIVNTIEIKSMMLIFFTHPPIGPKQFVTEFDLFCGLVSLSALVFIHSRRCEKLMRLDFLSVVKVSSSGSWSLKYLITFSFIGKRYI</sequence>
<dbReference type="GO" id="GO:0007189">
    <property type="term" value="P:adenylate cyclase-activating G protein-coupled receptor signaling pathway"/>
    <property type="evidence" value="ECO:0007669"/>
    <property type="project" value="TreeGrafter"/>
</dbReference>
<dbReference type="AlphaFoldDB" id="A0A1I7WW17"/>
<reference evidence="5" key="1">
    <citation type="submission" date="2016-11" db="UniProtKB">
        <authorList>
            <consortium name="WormBaseParasite"/>
        </authorList>
    </citation>
    <scope>IDENTIFICATION</scope>
</reference>
<dbReference type="PANTHER" id="PTHR45627">
    <property type="entry name" value="ADENYLATE CYCLASE TYPE 1"/>
    <property type="match status" value="1"/>
</dbReference>
<keyword evidence="2" id="KW-0456">Lyase</keyword>
<dbReference type="PANTHER" id="PTHR45627:SF26">
    <property type="entry name" value="ADENYLATE CYCLASE TYPE 1"/>
    <property type="match status" value="1"/>
</dbReference>
<protein>
    <submittedName>
        <fullName evidence="5">G_PROTEIN_RECEP_F1_2 domain-containing protein</fullName>
    </submittedName>
</protein>
<keyword evidence="3" id="KW-0812">Transmembrane</keyword>
<evidence type="ECO:0000256" key="3">
    <source>
        <dbReference type="SAM" id="Phobius"/>
    </source>
</evidence>
<evidence type="ECO:0000313" key="5">
    <source>
        <dbReference type="WBParaSite" id="Hba_09367"/>
    </source>
</evidence>
<feature type="transmembrane region" description="Helical" evidence="3">
    <location>
        <begin position="49"/>
        <end position="67"/>
    </location>
</feature>
<feature type="transmembrane region" description="Helical" evidence="3">
    <location>
        <begin position="153"/>
        <end position="173"/>
    </location>
</feature>
<name>A0A1I7WW17_HETBA</name>
<keyword evidence="3" id="KW-1133">Transmembrane helix</keyword>